<dbReference type="Proteomes" id="UP000006552">
    <property type="component" value="Plasmid 2"/>
</dbReference>
<accession>Q5NWK5</accession>
<organism evidence="1 2">
    <name type="scientific">Aromatoleum aromaticum (strain DSM 19018 / LMG 30748 / EbN1)</name>
    <name type="common">Azoarcus sp. (strain EbN1)</name>
    <dbReference type="NCBI Taxonomy" id="76114"/>
    <lineage>
        <taxon>Bacteria</taxon>
        <taxon>Pseudomonadati</taxon>
        <taxon>Pseudomonadota</taxon>
        <taxon>Betaproteobacteria</taxon>
        <taxon>Rhodocyclales</taxon>
        <taxon>Rhodocyclaceae</taxon>
        <taxon>Aromatoleum</taxon>
    </lineage>
</organism>
<dbReference type="eggNOG" id="ENOG5033778">
    <property type="taxonomic scope" value="Bacteria"/>
</dbReference>
<dbReference type="EMBL" id="CR555308">
    <property type="protein sequence ID" value="CAI10559.1"/>
    <property type="molecule type" value="Genomic_DNA"/>
</dbReference>
<evidence type="ECO:0000313" key="1">
    <source>
        <dbReference type="EMBL" id="CAI10559.1"/>
    </source>
</evidence>
<dbReference type="KEGG" id="eba:p2A54"/>
<sequence length="157" mass="17255">MTSGPVLSFWDLCFNNLPQGPFERRTIAADEARSLIDAARSAGTLRCVSSDDLLAPNRERQRRGHDALRDVLLDNYDLPLRFEDFLSGSADREDGVQSVTPLQVARLQPGERMLGVSCDYVFSKNPGMADPENLFAIDAESVGFDLITALPQRGTAP</sequence>
<dbReference type="OrthoDB" id="516979at2"/>
<proteinExistence type="predicted"/>
<keyword evidence="2" id="KW-1185">Reference proteome</keyword>
<evidence type="ECO:0000313" key="2">
    <source>
        <dbReference type="Proteomes" id="UP000006552"/>
    </source>
</evidence>
<protein>
    <submittedName>
        <fullName evidence="1">Uncharacterized protein</fullName>
    </submittedName>
</protein>
<dbReference type="HOGENOM" id="CLU_1784157_0_0_4"/>
<geneLocation type="plasmid" evidence="2">
    <name>pAzo2</name>
</geneLocation>
<gene>
    <name evidence="1" type="ORF">p2A54</name>
</gene>
<keyword evidence="1" id="KW-0614">Plasmid</keyword>
<name>Q5NWK5_AROAE</name>
<dbReference type="AlphaFoldDB" id="Q5NWK5"/>
<dbReference type="RefSeq" id="WP_011255062.1">
    <property type="nucleotide sequence ID" value="NC_006824.1"/>
</dbReference>
<reference evidence="1 2" key="1">
    <citation type="journal article" date="2005" name="Arch. Microbiol.">
        <title>The genome sequence of an anaerobic aromatic-degrading denitrifying bacterium, strain EbN1.</title>
        <authorList>
            <person name="Rabus R."/>
            <person name="Kube M."/>
            <person name="Heider J."/>
            <person name="Beck A."/>
            <person name="Heitmann K."/>
            <person name="Widdel F."/>
            <person name="Reinhardt R."/>
        </authorList>
    </citation>
    <scope>NUCLEOTIDE SEQUENCE [LARGE SCALE GENOMIC DNA]</scope>
    <source>
        <strain evidence="1 2">EbN1</strain>
        <plasmid evidence="2">Plasmid pAzo2</plasmid>
    </source>
</reference>